<keyword evidence="1" id="KW-0479">Metal-binding</keyword>
<dbReference type="InterPro" id="IPR005123">
    <property type="entry name" value="Oxoglu/Fe-dep_dioxygenase_dom"/>
</dbReference>
<protein>
    <recommendedName>
        <fullName evidence="2">Fe2OG dioxygenase domain-containing protein</fullName>
    </recommendedName>
</protein>
<dbReference type="InterPro" id="IPR044861">
    <property type="entry name" value="IPNS-like_FE2OG_OXY"/>
</dbReference>
<dbReference type="InterPro" id="IPR050231">
    <property type="entry name" value="Iron_ascorbate_oxido_reductase"/>
</dbReference>
<sequence length="341" mass="39562">MIKYIRILNQTYYLKRSYSTFEHSIPILDLTQSYQNLTKRKELAKQIDQICQTIGFFIVTGHQIDEQIQNEMMKISKEFFHLPLNIKKEIIGSKHYPYGYNGLNDENLSLGYENSSTILLSDVKESFSIGPEHEQTIRWPSKPLQMSSIWLNYYSQCQHLSEHLYKLFALALNLDEHWFDNKINQHRCALRSLFYPSLSSSLPQNQYRSSPHTDYGSFTILKQDSVSGLQAQNRLNGKWIDVPFIQNSFVINLGDLMSRWTNDHWISTPHRVIASSSSSSSSSSNQNPSRQSIAYFCQINPDEIVTCIPTCSSKDKPPKYPPIRSWDLIIQKYLASIQKNK</sequence>
<organism evidence="3 5">
    <name type="scientific">Adineta steineri</name>
    <dbReference type="NCBI Taxonomy" id="433720"/>
    <lineage>
        <taxon>Eukaryota</taxon>
        <taxon>Metazoa</taxon>
        <taxon>Spiralia</taxon>
        <taxon>Gnathifera</taxon>
        <taxon>Rotifera</taxon>
        <taxon>Eurotatoria</taxon>
        <taxon>Bdelloidea</taxon>
        <taxon>Adinetida</taxon>
        <taxon>Adinetidae</taxon>
        <taxon>Adineta</taxon>
    </lineage>
</organism>
<evidence type="ECO:0000313" key="4">
    <source>
        <dbReference type="EMBL" id="CAF3833916.1"/>
    </source>
</evidence>
<keyword evidence="1" id="KW-0408">Iron</keyword>
<reference evidence="3" key="1">
    <citation type="submission" date="2021-02" db="EMBL/GenBank/DDBJ databases">
        <authorList>
            <person name="Nowell W R."/>
        </authorList>
    </citation>
    <scope>NUCLEOTIDE SEQUENCE</scope>
</reference>
<keyword evidence="1" id="KW-0560">Oxidoreductase</keyword>
<feature type="domain" description="Fe2OG dioxygenase" evidence="2">
    <location>
        <begin position="182"/>
        <end position="299"/>
    </location>
</feature>
<dbReference type="Pfam" id="PF03171">
    <property type="entry name" value="2OG-FeII_Oxy"/>
    <property type="match status" value="1"/>
</dbReference>
<comment type="similarity">
    <text evidence="1">Belongs to the iron/ascorbate-dependent oxidoreductase family.</text>
</comment>
<dbReference type="InterPro" id="IPR027443">
    <property type="entry name" value="IPNS-like_sf"/>
</dbReference>
<gene>
    <name evidence="3" type="ORF">IZO911_LOCUS39758</name>
    <name evidence="4" type="ORF">KXQ929_LOCUS19035</name>
</gene>
<dbReference type="PRINTS" id="PR00682">
    <property type="entry name" value="IPNSYNTHASE"/>
</dbReference>
<dbReference type="EMBL" id="CAJOBB010001272">
    <property type="protein sequence ID" value="CAF3833916.1"/>
    <property type="molecule type" value="Genomic_DNA"/>
</dbReference>
<name>A0A815LB01_9BILA</name>
<dbReference type="EMBL" id="CAJNOE010001252">
    <property type="protein sequence ID" value="CAF1405539.1"/>
    <property type="molecule type" value="Genomic_DNA"/>
</dbReference>
<dbReference type="InterPro" id="IPR026992">
    <property type="entry name" value="DIOX_N"/>
</dbReference>
<proteinExistence type="inferred from homology"/>
<evidence type="ECO:0000256" key="1">
    <source>
        <dbReference type="RuleBase" id="RU003682"/>
    </source>
</evidence>
<dbReference type="GO" id="GO:0016491">
    <property type="term" value="F:oxidoreductase activity"/>
    <property type="evidence" value="ECO:0007669"/>
    <property type="project" value="UniProtKB-KW"/>
</dbReference>
<dbReference type="GO" id="GO:0046872">
    <property type="term" value="F:metal ion binding"/>
    <property type="evidence" value="ECO:0007669"/>
    <property type="project" value="UniProtKB-KW"/>
</dbReference>
<dbReference type="PROSITE" id="PS51471">
    <property type="entry name" value="FE2OG_OXY"/>
    <property type="match status" value="1"/>
</dbReference>
<dbReference type="Proteomes" id="UP000663860">
    <property type="component" value="Unassembled WGS sequence"/>
</dbReference>
<dbReference type="SUPFAM" id="SSF51197">
    <property type="entry name" value="Clavaminate synthase-like"/>
    <property type="match status" value="1"/>
</dbReference>
<evidence type="ECO:0000259" key="2">
    <source>
        <dbReference type="PROSITE" id="PS51471"/>
    </source>
</evidence>
<accession>A0A815LB01</accession>
<evidence type="ECO:0000313" key="3">
    <source>
        <dbReference type="EMBL" id="CAF1405539.1"/>
    </source>
</evidence>
<dbReference type="Pfam" id="PF14226">
    <property type="entry name" value="DIOX_N"/>
    <property type="match status" value="1"/>
</dbReference>
<comment type="caution">
    <text evidence="3">The sequence shown here is derived from an EMBL/GenBank/DDBJ whole genome shotgun (WGS) entry which is preliminary data.</text>
</comment>
<dbReference type="AlphaFoldDB" id="A0A815LB01"/>
<evidence type="ECO:0000313" key="5">
    <source>
        <dbReference type="Proteomes" id="UP000663860"/>
    </source>
</evidence>
<dbReference type="PANTHER" id="PTHR47990">
    <property type="entry name" value="2-OXOGLUTARATE (2OG) AND FE(II)-DEPENDENT OXYGENASE SUPERFAMILY PROTEIN-RELATED"/>
    <property type="match status" value="1"/>
</dbReference>
<dbReference type="Gene3D" id="2.60.120.330">
    <property type="entry name" value="B-lactam Antibiotic, Isopenicillin N Synthase, Chain"/>
    <property type="match status" value="1"/>
</dbReference>
<dbReference type="Proteomes" id="UP000663868">
    <property type="component" value="Unassembled WGS sequence"/>
</dbReference>